<dbReference type="AlphaFoldDB" id="A0AAQ3QCZ9"/>
<evidence type="ECO:0000313" key="2">
    <source>
        <dbReference type="Proteomes" id="UP001327560"/>
    </source>
</evidence>
<keyword evidence="2" id="KW-1185">Reference proteome</keyword>
<evidence type="ECO:0000313" key="1">
    <source>
        <dbReference type="EMBL" id="WOL06389.1"/>
    </source>
</evidence>
<dbReference type="EMBL" id="CP136894">
    <property type="protein sequence ID" value="WOL06389.1"/>
    <property type="molecule type" value="Genomic_DNA"/>
</dbReference>
<gene>
    <name evidence="1" type="ORF">Cni_G15123</name>
</gene>
<reference evidence="1 2" key="1">
    <citation type="submission" date="2023-10" db="EMBL/GenBank/DDBJ databases">
        <title>Chromosome-scale genome assembly provides insights into flower coloration mechanisms of Canna indica.</title>
        <authorList>
            <person name="Li C."/>
        </authorList>
    </citation>
    <scope>NUCLEOTIDE SEQUENCE [LARGE SCALE GENOMIC DNA]</scope>
    <source>
        <tissue evidence="1">Flower</tissue>
    </source>
</reference>
<sequence>MTRAGFSSDQIEHGLRMDRPGLTGWPWFGVIGRRSRCTEGGGGGEKGGSHGVGEVGLLLESRIPWRKIRRFRWGRARFMAVHARVSHKKEPIEPEKEVAMESAAAAKSISFLLQLEKPLPFQVGRTINPSVHPSKPSSPFPILFALFFLDQYLELRCSPLGPDPDRRLEPRENDLFSILA</sequence>
<name>A0AAQ3QCZ9_9LILI</name>
<protein>
    <submittedName>
        <fullName evidence="1">Uncharacterized protein</fullName>
    </submittedName>
</protein>
<proteinExistence type="predicted"/>
<dbReference type="Proteomes" id="UP001327560">
    <property type="component" value="Chromosome 5"/>
</dbReference>
<organism evidence="1 2">
    <name type="scientific">Canna indica</name>
    <name type="common">Indian-shot</name>
    <dbReference type="NCBI Taxonomy" id="4628"/>
    <lineage>
        <taxon>Eukaryota</taxon>
        <taxon>Viridiplantae</taxon>
        <taxon>Streptophyta</taxon>
        <taxon>Embryophyta</taxon>
        <taxon>Tracheophyta</taxon>
        <taxon>Spermatophyta</taxon>
        <taxon>Magnoliopsida</taxon>
        <taxon>Liliopsida</taxon>
        <taxon>Zingiberales</taxon>
        <taxon>Cannaceae</taxon>
        <taxon>Canna</taxon>
    </lineage>
</organism>
<accession>A0AAQ3QCZ9</accession>